<sequence>MEVLKYLFWVSLFIIFYSYLGYGIVLFLIIKIRRILGLSKEFTGNTDYEPEVTLFVAAYNEKDYLDRKIQNSRNLEYPQDKVTQLWVTDGSDDGTPEILKNYDDIKVLHQPERAGKIAAMNRGMKHVKTPIVIFSDGNTDLGKESIKEIVRLFRNPKVGCVSGEKRIYGSDADSASGAGEGMYWKYESQLKKWDAELYSVVGAAGELFAIRTELWQEVEKDTLLDDFMISLRVAMSGYTIQYNPNAFAIETASANVKEELKRKIRISAGGIQSVVRLRSLLNVFKYGILSFQYISHRVLRWTLTPLLLLLILPMNYLLAKSEGLLSFGMYSFLFWGQIAFYAAALLGWFLEHRKIRLKALFIPYYFFIMNLSVYLGFGRYLKGNQTVNWERAQRGKTEKIAVQDS</sequence>
<feature type="transmembrane region" description="Helical" evidence="4">
    <location>
        <begin position="330"/>
        <end position="350"/>
    </location>
</feature>
<keyword evidence="4" id="KW-0472">Membrane</keyword>
<dbReference type="SUPFAM" id="SSF53448">
    <property type="entry name" value="Nucleotide-diphospho-sugar transferases"/>
    <property type="match status" value="1"/>
</dbReference>
<dbReference type="RefSeq" id="WP_154369967.1">
    <property type="nucleotide sequence ID" value="NZ_WKJH01000030.1"/>
</dbReference>
<dbReference type="CDD" id="cd06439">
    <property type="entry name" value="CESA_like_1"/>
    <property type="match status" value="1"/>
</dbReference>
<accession>A0A6I2MWF3</accession>
<dbReference type="PANTHER" id="PTHR43630">
    <property type="entry name" value="POLY-BETA-1,6-N-ACETYL-D-GLUCOSAMINE SYNTHASE"/>
    <property type="match status" value="1"/>
</dbReference>
<feature type="transmembrane region" description="Helical" evidence="4">
    <location>
        <begin position="362"/>
        <end position="381"/>
    </location>
</feature>
<comment type="caution">
    <text evidence="5">The sequence shown here is derived from an EMBL/GenBank/DDBJ whole genome shotgun (WGS) entry which is preliminary data.</text>
</comment>
<dbReference type="Gene3D" id="3.90.550.10">
    <property type="entry name" value="Spore Coat Polysaccharide Biosynthesis Protein SpsA, Chain A"/>
    <property type="match status" value="1"/>
</dbReference>
<dbReference type="InterPro" id="IPR029044">
    <property type="entry name" value="Nucleotide-diphossugar_trans"/>
</dbReference>
<dbReference type="AlphaFoldDB" id="A0A6I2MWF3"/>
<evidence type="ECO:0000256" key="3">
    <source>
        <dbReference type="ARBA" id="ARBA00022679"/>
    </source>
</evidence>
<evidence type="ECO:0000256" key="1">
    <source>
        <dbReference type="ARBA" id="ARBA00006739"/>
    </source>
</evidence>
<evidence type="ECO:0000313" key="5">
    <source>
        <dbReference type="EMBL" id="MRX66296.1"/>
    </source>
</evidence>
<dbReference type="PANTHER" id="PTHR43630:SF1">
    <property type="entry name" value="POLY-BETA-1,6-N-ACETYL-D-GLUCOSAMINE SYNTHASE"/>
    <property type="match status" value="1"/>
</dbReference>
<dbReference type="Pfam" id="PF13641">
    <property type="entry name" value="Glyco_tranf_2_3"/>
    <property type="match status" value="1"/>
</dbReference>
<dbReference type="EMBL" id="WKJH01000030">
    <property type="protein sequence ID" value="MRX66296.1"/>
    <property type="molecule type" value="Genomic_DNA"/>
</dbReference>
<protein>
    <submittedName>
        <fullName evidence="5">Glycosyltransferase</fullName>
    </submittedName>
</protein>
<dbReference type="Proteomes" id="UP000443153">
    <property type="component" value="Unassembled WGS sequence"/>
</dbReference>
<keyword evidence="4" id="KW-1133">Transmembrane helix</keyword>
<gene>
    <name evidence="5" type="ORF">GJ691_19240</name>
</gene>
<reference evidence="5 6" key="1">
    <citation type="submission" date="2019-11" db="EMBL/GenBank/DDBJ databases">
        <title>Maribacter lutea sp. nov., a marine bacterium isolated from intertidal sand.</title>
        <authorList>
            <person name="Liu A."/>
        </authorList>
    </citation>
    <scope>NUCLEOTIDE SEQUENCE [LARGE SCALE GENOMIC DNA]</scope>
    <source>
        <strain evidence="5 6">RZ05</strain>
    </source>
</reference>
<comment type="similarity">
    <text evidence="1">Belongs to the glycosyltransferase 2 family.</text>
</comment>
<evidence type="ECO:0000256" key="4">
    <source>
        <dbReference type="SAM" id="Phobius"/>
    </source>
</evidence>
<evidence type="ECO:0000256" key="2">
    <source>
        <dbReference type="ARBA" id="ARBA00022676"/>
    </source>
</evidence>
<evidence type="ECO:0000313" key="6">
    <source>
        <dbReference type="Proteomes" id="UP000443153"/>
    </source>
</evidence>
<dbReference type="GO" id="GO:0016757">
    <property type="term" value="F:glycosyltransferase activity"/>
    <property type="evidence" value="ECO:0007669"/>
    <property type="project" value="UniProtKB-KW"/>
</dbReference>
<keyword evidence="2" id="KW-0328">Glycosyltransferase</keyword>
<keyword evidence="6" id="KW-1185">Reference proteome</keyword>
<keyword evidence="3 5" id="KW-0808">Transferase</keyword>
<name>A0A6I2MWF3_9FLAO</name>
<feature type="transmembrane region" description="Helical" evidence="4">
    <location>
        <begin position="6"/>
        <end position="30"/>
    </location>
</feature>
<dbReference type="OrthoDB" id="9766971at2"/>
<proteinExistence type="inferred from homology"/>
<organism evidence="5 6">
    <name type="scientific">Maribacter luteus</name>
    <dbReference type="NCBI Taxonomy" id="2594478"/>
    <lineage>
        <taxon>Bacteria</taxon>
        <taxon>Pseudomonadati</taxon>
        <taxon>Bacteroidota</taxon>
        <taxon>Flavobacteriia</taxon>
        <taxon>Flavobacteriales</taxon>
        <taxon>Flavobacteriaceae</taxon>
        <taxon>Maribacter</taxon>
    </lineage>
</organism>
<keyword evidence="4" id="KW-0812">Transmembrane</keyword>
<feature type="transmembrane region" description="Helical" evidence="4">
    <location>
        <begin position="298"/>
        <end position="318"/>
    </location>
</feature>